<sequence length="241" mass="25217">MGVGIGGGVRHSQDWWRVVVVIAALVTINLLAHFAGHWFGLLAVPVGAVLAVLLARLRGLGWSEMGISLSELKYGFRWSAIVLVVVVLAVAVGVAIPWTRSFFLNDRYSSARDALLAALVWIPLQTVIPEELLFRGVLQGTLRRVLGRRTTLAVGAGLFGLWHIASSLGLSSGNAGVTDAIGGGVGAAVAGVVGAVVATTAAGWILGWLRFRTANLLAPIVLHWTLNASGALGAALAWHLV</sequence>
<name>F1YGT1_9ACTN</name>
<protein>
    <recommendedName>
        <fullName evidence="2">CAAX prenyl protease 2/Lysostaphin resistance protein A-like domain-containing protein</fullName>
    </recommendedName>
</protein>
<organism evidence="3 4">
    <name type="scientific">Gordonia neofelifaecis NRRL B-59395</name>
    <dbReference type="NCBI Taxonomy" id="644548"/>
    <lineage>
        <taxon>Bacteria</taxon>
        <taxon>Bacillati</taxon>
        <taxon>Actinomycetota</taxon>
        <taxon>Actinomycetes</taxon>
        <taxon>Mycobacteriales</taxon>
        <taxon>Gordoniaceae</taxon>
        <taxon>Gordonia</taxon>
    </lineage>
</organism>
<keyword evidence="1" id="KW-0472">Membrane</keyword>
<evidence type="ECO:0000313" key="4">
    <source>
        <dbReference type="Proteomes" id="UP000035065"/>
    </source>
</evidence>
<dbReference type="AlphaFoldDB" id="F1YGT1"/>
<feature type="transmembrane region" description="Helical" evidence="1">
    <location>
        <begin position="78"/>
        <end position="99"/>
    </location>
</feature>
<dbReference type="eggNOG" id="COG1266">
    <property type="taxonomic scope" value="Bacteria"/>
</dbReference>
<comment type="caution">
    <text evidence="3">The sequence shown here is derived from an EMBL/GenBank/DDBJ whole genome shotgun (WGS) entry which is preliminary data.</text>
</comment>
<dbReference type="EMBL" id="AEUD01000003">
    <property type="protein sequence ID" value="EGD56229.1"/>
    <property type="molecule type" value="Genomic_DNA"/>
</dbReference>
<dbReference type="Pfam" id="PF02517">
    <property type="entry name" value="Rce1-like"/>
    <property type="match status" value="1"/>
</dbReference>
<keyword evidence="1" id="KW-1133">Transmembrane helix</keyword>
<accession>F1YGT1</accession>
<feature type="transmembrane region" description="Helical" evidence="1">
    <location>
        <begin position="38"/>
        <end position="57"/>
    </location>
</feature>
<reference evidence="3 4" key="1">
    <citation type="journal article" date="2011" name="J. Bacteriol.">
        <title>Draft Genome Sequence of Gordonia neofelifaecis NRRL B-59395, a Cholesterol-Degrading Actinomycete.</title>
        <authorList>
            <person name="Ge F."/>
            <person name="Li W."/>
            <person name="Chen G."/>
            <person name="Liu Y."/>
            <person name="Zhang G."/>
            <person name="Yong B."/>
            <person name="Wang Q."/>
            <person name="Wang N."/>
            <person name="Huang Z."/>
            <person name="Li W."/>
            <person name="Wang J."/>
            <person name="Wu C."/>
            <person name="Xie Q."/>
            <person name="Liu G."/>
        </authorList>
    </citation>
    <scope>NUCLEOTIDE SEQUENCE [LARGE SCALE GENOMIC DNA]</scope>
    <source>
        <strain evidence="3 4">NRRL B-59395</strain>
    </source>
</reference>
<keyword evidence="4" id="KW-1185">Reference proteome</keyword>
<feature type="transmembrane region" description="Helical" evidence="1">
    <location>
        <begin position="185"/>
        <end position="209"/>
    </location>
</feature>
<dbReference type="InterPro" id="IPR015837">
    <property type="entry name" value="UCP026622_CAAX_protease"/>
</dbReference>
<evidence type="ECO:0000256" key="1">
    <source>
        <dbReference type="SAM" id="Phobius"/>
    </source>
</evidence>
<dbReference type="GO" id="GO:0080120">
    <property type="term" value="P:CAAX-box protein maturation"/>
    <property type="evidence" value="ECO:0007669"/>
    <property type="project" value="UniProtKB-ARBA"/>
</dbReference>
<feature type="transmembrane region" description="Helical" evidence="1">
    <location>
        <begin position="146"/>
        <end position="165"/>
    </location>
</feature>
<proteinExistence type="predicted"/>
<evidence type="ECO:0000259" key="2">
    <source>
        <dbReference type="Pfam" id="PF02517"/>
    </source>
</evidence>
<dbReference type="InterPro" id="IPR003675">
    <property type="entry name" value="Rce1/LyrA-like_dom"/>
</dbReference>
<dbReference type="GO" id="GO:0004175">
    <property type="term" value="F:endopeptidase activity"/>
    <property type="evidence" value="ECO:0007669"/>
    <property type="project" value="UniProtKB-ARBA"/>
</dbReference>
<gene>
    <name evidence="3" type="ORF">SCNU_05226</name>
</gene>
<feature type="transmembrane region" description="Helical" evidence="1">
    <location>
        <begin position="15"/>
        <end position="32"/>
    </location>
</feature>
<feature type="transmembrane region" description="Helical" evidence="1">
    <location>
        <begin position="216"/>
        <end position="238"/>
    </location>
</feature>
<evidence type="ECO:0000313" key="3">
    <source>
        <dbReference type="EMBL" id="EGD56229.1"/>
    </source>
</evidence>
<dbReference type="PIRSF" id="PIRSF026622">
    <property type="entry name" value="Proteas_026622"/>
    <property type="match status" value="1"/>
</dbReference>
<keyword evidence="1" id="KW-0812">Transmembrane</keyword>
<dbReference type="Proteomes" id="UP000035065">
    <property type="component" value="Unassembled WGS sequence"/>
</dbReference>
<dbReference type="STRING" id="644548.SCNU_05226"/>
<feature type="domain" description="CAAX prenyl protease 2/Lysostaphin resistance protein A-like" evidence="2">
    <location>
        <begin position="115"/>
        <end position="228"/>
    </location>
</feature>